<evidence type="ECO:0008006" key="4">
    <source>
        <dbReference type="Google" id="ProtNLM"/>
    </source>
</evidence>
<feature type="region of interest" description="Disordered" evidence="1">
    <location>
        <begin position="384"/>
        <end position="414"/>
    </location>
</feature>
<dbReference type="InterPro" id="IPR026367">
    <property type="entry name" value="FxsC_C"/>
</dbReference>
<feature type="compositionally biased region" description="Basic and acidic residues" evidence="1">
    <location>
        <begin position="403"/>
        <end position="414"/>
    </location>
</feature>
<dbReference type="EMBL" id="JAGSOG010000025">
    <property type="protein sequence ID" value="MBR7833239.1"/>
    <property type="molecule type" value="Genomic_DNA"/>
</dbReference>
<evidence type="ECO:0000313" key="2">
    <source>
        <dbReference type="EMBL" id="MBR7833239.1"/>
    </source>
</evidence>
<dbReference type="InterPro" id="IPR047603">
    <property type="entry name" value="FxsC_N"/>
</dbReference>
<name>A0A941ESW4_9ACTN</name>
<accession>A0A941ESW4</accession>
<dbReference type="NCBIfam" id="TIGR04276">
    <property type="entry name" value="FxsC_Cterm"/>
    <property type="match status" value="1"/>
</dbReference>
<dbReference type="AlphaFoldDB" id="A0A941ESW4"/>
<feature type="compositionally biased region" description="Basic and acidic residues" evidence="1">
    <location>
        <begin position="384"/>
        <end position="394"/>
    </location>
</feature>
<dbReference type="Proteomes" id="UP000675781">
    <property type="component" value="Unassembled WGS sequence"/>
</dbReference>
<keyword evidence="3" id="KW-1185">Reference proteome</keyword>
<dbReference type="Gene3D" id="3.40.50.10140">
    <property type="entry name" value="Toll/interleukin-1 receptor homology (TIR) domain"/>
    <property type="match status" value="1"/>
</dbReference>
<evidence type="ECO:0000313" key="3">
    <source>
        <dbReference type="Proteomes" id="UP000675781"/>
    </source>
</evidence>
<proteinExistence type="predicted"/>
<dbReference type="NCBIfam" id="NF040588">
    <property type="entry name" value="FxsC_Nterm"/>
    <property type="match status" value="1"/>
</dbReference>
<protein>
    <recommendedName>
        <fullName evidence="4">FxsC-like protein</fullName>
    </recommendedName>
</protein>
<gene>
    <name evidence="2" type="ORF">KDL01_08180</name>
</gene>
<reference evidence="2" key="1">
    <citation type="submission" date="2021-04" db="EMBL/GenBank/DDBJ databases">
        <title>Genome based classification of Actinospica acidithermotolerans sp. nov., an actinobacterium isolated from an Indonesian hot spring.</title>
        <authorList>
            <person name="Kusuma A.B."/>
            <person name="Putra K.E."/>
            <person name="Nafisah S."/>
            <person name="Loh J."/>
            <person name="Nouioui I."/>
            <person name="Goodfellow M."/>
        </authorList>
    </citation>
    <scope>NUCLEOTIDE SEQUENCE</scope>
    <source>
        <strain evidence="2">CSCA 57</strain>
    </source>
</reference>
<organism evidence="2 3">
    <name type="scientific">Actinospica durhamensis</name>
    <dbReference type="NCBI Taxonomy" id="1508375"/>
    <lineage>
        <taxon>Bacteria</taxon>
        <taxon>Bacillati</taxon>
        <taxon>Actinomycetota</taxon>
        <taxon>Actinomycetes</taxon>
        <taxon>Catenulisporales</taxon>
        <taxon>Actinospicaceae</taxon>
        <taxon>Actinospica</taxon>
    </lineage>
</organism>
<dbReference type="RefSeq" id="WP_212527762.1">
    <property type="nucleotide sequence ID" value="NZ_JAGSOG010000025.1"/>
</dbReference>
<comment type="caution">
    <text evidence="2">The sequence shown here is derived from an EMBL/GenBank/DDBJ whole genome shotgun (WGS) entry which is preliminary data.</text>
</comment>
<sequence length="414" mass="45874">MSDTAVDTRTKTYFFLSYAHTAPLADARQAPVDHWVKALFDDLSDAVREAGARSPSREVGFFDGLVAAGEDSRERITDALGEAEVFVPLCSRGYFSMSWPGREWSCFTSRLIGRPGEQVRRHIAPVLWAPLSRSQRMPGDVDPLRLAPDRREYTDNGLRALNMLSRYRPTYRDVIGRLAREIVTAVRECPLGTAKVRPVNAFPSAFHGQDTTEDFAVVVAAPTTDTLPDGREDGAYGTRATDWRPFGDREQLSLADHAVGIAERLSFSTRVLAAADAGRIPAHTPAVVLIDPWVTRDPKQLADLRRMFEGERGRWTLPLIVLDRADHQSEGDRTRLLDDVERVLADAGALTSETAQRGARGVASMEEFAEVMPVWVTEAERQYITHSGDLRPSEKAPPGGGRGIREPDGTRERP</sequence>
<evidence type="ECO:0000256" key="1">
    <source>
        <dbReference type="SAM" id="MobiDB-lite"/>
    </source>
</evidence>
<dbReference type="InterPro" id="IPR035897">
    <property type="entry name" value="Toll_tir_struct_dom_sf"/>
</dbReference>